<evidence type="ECO:0000313" key="3">
    <source>
        <dbReference type="Proteomes" id="UP000615446"/>
    </source>
</evidence>
<feature type="domain" description="HMG box" evidence="1">
    <location>
        <begin position="51"/>
        <end position="121"/>
    </location>
</feature>
<dbReference type="EMBL" id="BLAL01000066">
    <property type="protein sequence ID" value="GES83130.1"/>
    <property type="molecule type" value="Genomic_DNA"/>
</dbReference>
<dbReference type="InterPro" id="IPR009071">
    <property type="entry name" value="HMG_box_dom"/>
</dbReference>
<dbReference type="SMART" id="SM00398">
    <property type="entry name" value="HMG"/>
    <property type="match status" value="1"/>
</dbReference>
<protein>
    <recommendedName>
        <fullName evidence="1">HMG box domain-containing protein</fullName>
    </recommendedName>
</protein>
<dbReference type="Pfam" id="PF00505">
    <property type="entry name" value="HMG_box"/>
    <property type="match status" value="1"/>
</dbReference>
<dbReference type="SUPFAM" id="SSF47095">
    <property type="entry name" value="HMG-box"/>
    <property type="match status" value="1"/>
</dbReference>
<evidence type="ECO:0000259" key="1">
    <source>
        <dbReference type="SMART" id="SM00398"/>
    </source>
</evidence>
<sequence length="355" mass="40762">MSSRHKNRTYAFVNSNHSNQMINMNRPIIKVPFPPVIDPRNLIVKTKDGRIPSRAPNAYIIYHKIFIETARNDGYHLPITVISSMSSQSWVQESDVVKAEYKRLAKEAYEVRNEMLPKSQRKRKREKWNIITFEKKSTRKGPALKTQKPAKEIDNLTTELNQFPSPLPSQTIRQVIPQFPQFPQSETFSETNQKFDQFIFQHMTSPVPNVPGSIEEKIVNSADLINFNNNQLLPSPDLSNISSPEINDFNFESLSESFSDINESSPIITEEELFDLLEPINEDFHTSAYSTYEGLGISDSIEFIPTSTLPNNSEETLFSHEMLDIYAFNEINNANSATVITEPYCGLNFDYPYYL</sequence>
<accession>A0A8H3LCH6</accession>
<dbReference type="Gene3D" id="1.10.30.10">
    <property type="entry name" value="High mobility group box domain"/>
    <property type="match status" value="1"/>
</dbReference>
<dbReference type="Proteomes" id="UP000615446">
    <property type="component" value="Unassembled WGS sequence"/>
</dbReference>
<gene>
    <name evidence="2" type="ORF">RCL2_001029400</name>
</gene>
<reference evidence="2" key="1">
    <citation type="submission" date="2019-10" db="EMBL/GenBank/DDBJ databases">
        <title>Conservation and host-specific expression of non-tandemly repeated heterogenous ribosome RNA gene in arbuscular mycorrhizal fungi.</title>
        <authorList>
            <person name="Maeda T."/>
            <person name="Kobayashi Y."/>
            <person name="Nakagawa T."/>
            <person name="Ezawa T."/>
            <person name="Yamaguchi K."/>
            <person name="Bino T."/>
            <person name="Nishimoto Y."/>
            <person name="Shigenobu S."/>
            <person name="Kawaguchi M."/>
        </authorList>
    </citation>
    <scope>NUCLEOTIDE SEQUENCE</scope>
    <source>
        <strain evidence="2">HR1</strain>
    </source>
</reference>
<proteinExistence type="predicted"/>
<dbReference type="InterPro" id="IPR036910">
    <property type="entry name" value="HMG_box_dom_sf"/>
</dbReference>
<comment type="caution">
    <text evidence="2">The sequence shown here is derived from an EMBL/GenBank/DDBJ whole genome shotgun (WGS) entry which is preliminary data.</text>
</comment>
<organism evidence="2 3">
    <name type="scientific">Rhizophagus clarus</name>
    <dbReference type="NCBI Taxonomy" id="94130"/>
    <lineage>
        <taxon>Eukaryota</taxon>
        <taxon>Fungi</taxon>
        <taxon>Fungi incertae sedis</taxon>
        <taxon>Mucoromycota</taxon>
        <taxon>Glomeromycotina</taxon>
        <taxon>Glomeromycetes</taxon>
        <taxon>Glomerales</taxon>
        <taxon>Glomeraceae</taxon>
        <taxon>Rhizophagus</taxon>
    </lineage>
</organism>
<name>A0A8H3LCH6_9GLOM</name>
<dbReference type="OrthoDB" id="2374202at2759"/>
<evidence type="ECO:0000313" key="2">
    <source>
        <dbReference type="EMBL" id="GES83130.1"/>
    </source>
</evidence>
<dbReference type="AlphaFoldDB" id="A0A8H3LCH6"/>